<dbReference type="EMBL" id="JACJQB010000010">
    <property type="protein sequence ID" value="MBD2187979.1"/>
    <property type="molecule type" value="Genomic_DNA"/>
</dbReference>
<proteinExistence type="predicted"/>
<feature type="region of interest" description="Disordered" evidence="1">
    <location>
        <begin position="136"/>
        <end position="181"/>
    </location>
</feature>
<keyword evidence="3" id="KW-1185">Reference proteome</keyword>
<evidence type="ECO:0000256" key="1">
    <source>
        <dbReference type="SAM" id="MobiDB-lite"/>
    </source>
</evidence>
<dbReference type="PANTHER" id="PTHR33825">
    <property type="entry name" value="CHITINASE-LIKE PROTEIN"/>
    <property type="match status" value="1"/>
</dbReference>
<reference evidence="2 3" key="1">
    <citation type="journal article" date="2020" name="ISME J.">
        <title>Comparative genomics reveals insights into cyanobacterial evolution and habitat adaptation.</title>
        <authorList>
            <person name="Chen M.Y."/>
            <person name="Teng W.K."/>
            <person name="Zhao L."/>
            <person name="Hu C.X."/>
            <person name="Zhou Y.K."/>
            <person name="Han B.P."/>
            <person name="Song L.R."/>
            <person name="Shu W.S."/>
        </authorList>
    </citation>
    <scope>NUCLEOTIDE SEQUENCE [LARGE SCALE GENOMIC DNA]</scope>
    <source>
        <strain evidence="2 3">FACHB-723</strain>
    </source>
</reference>
<dbReference type="PANTHER" id="PTHR33825:SF5">
    <property type="entry name" value="TRANSMEMBRANE PROTEIN"/>
    <property type="match status" value="1"/>
</dbReference>
<comment type="caution">
    <text evidence="2">The sequence shown here is derived from an EMBL/GenBank/DDBJ whole genome shotgun (WGS) entry which is preliminary data.</text>
</comment>
<gene>
    <name evidence="2" type="ORF">H6F41_07475</name>
</gene>
<accession>A0ABR7ZVX5</accession>
<feature type="compositionally biased region" description="Acidic residues" evidence="1">
    <location>
        <begin position="144"/>
        <end position="154"/>
    </location>
</feature>
<protein>
    <submittedName>
        <fullName evidence="2">DUF948 domain-containing protein</fullName>
    </submittedName>
</protein>
<dbReference type="Proteomes" id="UP000642094">
    <property type="component" value="Unassembled WGS sequence"/>
</dbReference>
<dbReference type="RefSeq" id="WP_190402844.1">
    <property type="nucleotide sequence ID" value="NZ_JACJQB010000010.1"/>
</dbReference>
<sequence length="181" mass="19464">MSEAIFLLGLSFLLVVVCLTILLLTAIPTFQELAKAANSIIRLADTLTRELPATLEAIRMTGLELSELSDELNQGAKSAGEAVKQVNDGIKGVRQGASNATIATKSAFAGIKAGLKSLGRPRRKQRSASDLYADNLRSGNVPAEELEEDEDNDITEQQRLITPDDIRSEGFMGDLSDSDDD</sequence>
<organism evidence="2 3">
    <name type="scientific">Pseudanabaena mucicola FACHB-723</name>
    <dbReference type="NCBI Taxonomy" id="2692860"/>
    <lineage>
        <taxon>Bacteria</taxon>
        <taxon>Bacillati</taxon>
        <taxon>Cyanobacteriota</taxon>
        <taxon>Cyanophyceae</taxon>
        <taxon>Pseudanabaenales</taxon>
        <taxon>Pseudanabaenaceae</taxon>
        <taxon>Pseudanabaena</taxon>
    </lineage>
</organism>
<evidence type="ECO:0000313" key="3">
    <source>
        <dbReference type="Proteomes" id="UP000642094"/>
    </source>
</evidence>
<name>A0ABR7ZVX5_9CYAN</name>
<evidence type="ECO:0000313" key="2">
    <source>
        <dbReference type="EMBL" id="MBD2187979.1"/>
    </source>
</evidence>